<gene>
    <name evidence="2" type="ORF">ElyMa_003700300</name>
</gene>
<feature type="signal peptide" evidence="1">
    <location>
        <begin position="1"/>
        <end position="18"/>
    </location>
</feature>
<organism evidence="2 3">
    <name type="scientific">Elysia marginata</name>
    <dbReference type="NCBI Taxonomy" id="1093978"/>
    <lineage>
        <taxon>Eukaryota</taxon>
        <taxon>Metazoa</taxon>
        <taxon>Spiralia</taxon>
        <taxon>Lophotrochozoa</taxon>
        <taxon>Mollusca</taxon>
        <taxon>Gastropoda</taxon>
        <taxon>Heterobranchia</taxon>
        <taxon>Euthyneura</taxon>
        <taxon>Panpulmonata</taxon>
        <taxon>Sacoglossa</taxon>
        <taxon>Placobranchoidea</taxon>
        <taxon>Plakobranchidae</taxon>
        <taxon>Elysia</taxon>
    </lineage>
</organism>
<comment type="caution">
    <text evidence="2">The sequence shown here is derived from an EMBL/GenBank/DDBJ whole genome shotgun (WGS) entry which is preliminary data.</text>
</comment>
<keyword evidence="3" id="KW-1185">Reference proteome</keyword>
<protein>
    <recommendedName>
        <fullName evidence="4">Lipocalin/cytosolic fatty-acid binding domain-containing protein</fullName>
    </recommendedName>
</protein>
<evidence type="ECO:0000313" key="3">
    <source>
        <dbReference type="Proteomes" id="UP000762676"/>
    </source>
</evidence>
<proteinExistence type="predicted"/>
<keyword evidence="1" id="KW-0732">Signal</keyword>
<feature type="chain" id="PRO_5043786181" description="Lipocalin/cytosolic fatty-acid binding domain-containing protein" evidence="1">
    <location>
        <begin position="19"/>
        <end position="186"/>
    </location>
</feature>
<dbReference type="EMBL" id="BMAT01007591">
    <property type="protein sequence ID" value="GFR67223.1"/>
    <property type="molecule type" value="Genomic_DNA"/>
</dbReference>
<evidence type="ECO:0000313" key="2">
    <source>
        <dbReference type="EMBL" id="GFR67223.1"/>
    </source>
</evidence>
<name>A0AAV4F1I8_9GAST</name>
<evidence type="ECO:0008006" key="4">
    <source>
        <dbReference type="Google" id="ProtNLM"/>
    </source>
</evidence>
<evidence type="ECO:0000256" key="1">
    <source>
        <dbReference type="SAM" id="SignalP"/>
    </source>
</evidence>
<accession>A0AAV4F1I8</accession>
<reference evidence="2 3" key="1">
    <citation type="journal article" date="2021" name="Elife">
        <title>Chloroplast acquisition without the gene transfer in kleptoplastic sea slugs, Plakobranchus ocellatus.</title>
        <authorList>
            <person name="Maeda T."/>
            <person name="Takahashi S."/>
            <person name="Yoshida T."/>
            <person name="Shimamura S."/>
            <person name="Takaki Y."/>
            <person name="Nagai Y."/>
            <person name="Toyoda A."/>
            <person name="Suzuki Y."/>
            <person name="Arimoto A."/>
            <person name="Ishii H."/>
            <person name="Satoh N."/>
            <person name="Nishiyama T."/>
            <person name="Hasebe M."/>
            <person name="Maruyama T."/>
            <person name="Minagawa J."/>
            <person name="Obokata J."/>
            <person name="Shigenobu S."/>
        </authorList>
    </citation>
    <scope>NUCLEOTIDE SEQUENCE [LARGE SCALE GENOMIC DNA]</scope>
</reference>
<dbReference type="Proteomes" id="UP000762676">
    <property type="component" value="Unassembled WGS sequence"/>
</dbReference>
<sequence>MMFFAAVLVIVSLMSTSAQQSATCKPPTFMGRILAFSSSDFKLAGAVDVYYDVDRQLSLSEERMGGKWALYDDNDLKLYIYDPMEGCTVTDMSEPLDVLNREFSNNGQLLANYVLPNNAGSYDAYSYTNGNMTVKGLYDSNCLVVVSTVNIDGVPTSTSILTNVVTDNPDLSQIDARQQDAASSCS</sequence>
<dbReference type="AlphaFoldDB" id="A0AAV4F1I8"/>